<feature type="binding site" evidence="8">
    <location>
        <begin position="13"/>
        <end position="15"/>
    </location>
    <ligand>
        <name>shikimate</name>
        <dbReference type="ChEBI" id="CHEBI:36208"/>
    </ligand>
</feature>
<keyword evidence="5 8" id="KW-0560">Oxidoreductase</keyword>
<accession>A0A399F7H0</accession>
<dbReference type="InterPro" id="IPR046346">
    <property type="entry name" value="Aminoacid_DH-like_N_sf"/>
</dbReference>
<comment type="caution">
    <text evidence="12">The sequence shown here is derived from an EMBL/GenBank/DDBJ whole genome shotgun (WGS) entry which is preliminary data.</text>
</comment>
<dbReference type="GO" id="GO:0005829">
    <property type="term" value="C:cytosol"/>
    <property type="evidence" value="ECO:0007669"/>
    <property type="project" value="TreeGrafter"/>
</dbReference>
<evidence type="ECO:0000256" key="8">
    <source>
        <dbReference type="HAMAP-Rule" id="MF_00222"/>
    </source>
</evidence>
<keyword evidence="3 8" id="KW-0028">Amino-acid biosynthesis</keyword>
<dbReference type="GO" id="GO:0008652">
    <property type="term" value="P:amino acid biosynthetic process"/>
    <property type="evidence" value="ECO:0007669"/>
    <property type="project" value="UniProtKB-KW"/>
</dbReference>
<reference evidence="12 13" key="1">
    <citation type="submission" date="2018-08" db="EMBL/GenBank/DDBJ databases">
        <title>Meiothermus granaticius genome AF-68 sequencing project.</title>
        <authorList>
            <person name="Da Costa M.S."/>
            <person name="Albuquerque L."/>
            <person name="Raposo P."/>
            <person name="Froufe H.J.C."/>
            <person name="Barroso C.S."/>
            <person name="Egas C."/>
        </authorList>
    </citation>
    <scope>NUCLEOTIDE SEQUENCE [LARGE SCALE GENOMIC DNA]</scope>
    <source>
        <strain evidence="12 13">AF-68</strain>
    </source>
</reference>
<dbReference type="InterPro" id="IPR041121">
    <property type="entry name" value="SDH_C"/>
</dbReference>
<dbReference type="InterPro" id="IPR006151">
    <property type="entry name" value="Shikm_DH/Glu-tRNA_Rdtase"/>
</dbReference>
<feature type="binding site" evidence="8">
    <location>
        <position position="209"/>
    </location>
    <ligand>
        <name>NADP(+)</name>
        <dbReference type="ChEBI" id="CHEBI:58349"/>
    </ligand>
</feature>
<proteinExistence type="inferred from homology"/>
<dbReference type="InterPro" id="IPR013708">
    <property type="entry name" value="Shikimate_DH-bd_N"/>
</dbReference>
<dbReference type="InterPro" id="IPR011342">
    <property type="entry name" value="Shikimate_DH"/>
</dbReference>
<dbReference type="Gene3D" id="3.40.50.10860">
    <property type="entry name" value="Leucine Dehydrogenase, chain A, domain 1"/>
    <property type="match status" value="1"/>
</dbReference>
<feature type="binding site" evidence="8">
    <location>
        <begin position="123"/>
        <end position="127"/>
    </location>
    <ligand>
        <name>NADP(+)</name>
        <dbReference type="ChEBI" id="CHEBI:58349"/>
    </ligand>
</feature>
<feature type="domain" description="SDH C-terminal" evidence="11">
    <location>
        <begin position="232"/>
        <end position="262"/>
    </location>
</feature>
<sequence length="268" mass="28531">MKLGILGFPLTHSLSPVLHEAALKAAGLEGSYRVLPTPPEFLRARMQEVRREFTGVNVTIPLKERVIPYLDELSDEAQAIGAVNTILNRAGVLVGFNTDAPGFLKSLEEAGLAYKRQRALVLGAGGAARGVAYALKKGGAKVLLYNRTLERAEALAAELGVGVLSPAALPHALRTCDLLINTTSVGMKDPTASPLEGLELPHSGAVVDIVYTPEHTRLLREAKAAGLRTLGGLPMLVWQGALAFELWTGVKPDVDVMYRAARAALDAQ</sequence>
<keyword evidence="6 8" id="KW-0057">Aromatic amino acid biosynthesis</keyword>
<dbReference type="PANTHER" id="PTHR21089">
    <property type="entry name" value="SHIKIMATE DEHYDROGENASE"/>
    <property type="match status" value="1"/>
</dbReference>
<comment type="catalytic activity">
    <reaction evidence="7 8">
        <text>shikimate + NADP(+) = 3-dehydroshikimate + NADPH + H(+)</text>
        <dbReference type="Rhea" id="RHEA:17737"/>
        <dbReference type="ChEBI" id="CHEBI:15378"/>
        <dbReference type="ChEBI" id="CHEBI:16630"/>
        <dbReference type="ChEBI" id="CHEBI:36208"/>
        <dbReference type="ChEBI" id="CHEBI:57783"/>
        <dbReference type="ChEBI" id="CHEBI:58349"/>
        <dbReference type="EC" id="1.1.1.25"/>
    </reaction>
</comment>
<dbReference type="AlphaFoldDB" id="A0A399F7H0"/>
<feature type="binding site" evidence="8">
    <location>
        <position position="211"/>
    </location>
    <ligand>
        <name>shikimate</name>
        <dbReference type="ChEBI" id="CHEBI:36208"/>
    </ligand>
</feature>
<gene>
    <name evidence="8 12" type="primary">aroE</name>
    <name evidence="12" type="ORF">Mgrana_02416</name>
</gene>
<dbReference type="Pfam" id="PF18317">
    <property type="entry name" value="SDH_C"/>
    <property type="match status" value="1"/>
</dbReference>
<evidence type="ECO:0000313" key="13">
    <source>
        <dbReference type="Proteomes" id="UP000266178"/>
    </source>
</evidence>
<evidence type="ECO:0000256" key="3">
    <source>
        <dbReference type="ARBA" id="ARBA00022605"/>
    </source>
</evidence>
<evidence type="ECO:0000256" key="5">
    <source>
        <dbReference type="ARBA" id="ARBA00023002"/>
    </source>
</evidence>
<dbReference type="GO" id="GO:0019632">
    <property type="term" value="P:shikimate metabolic process"/>
    <property type="evidence" value="ECO:0007669"/>
    <property type="project" value="InterPro"/>
</dbReference>
<dbReference type="GO" id="GO:0050661">
    <property type="term" value="F:NADP binding"/>
    <property type="evidence" value="ECO:0007669"/>
    <property type="project" value="InterPro"/>
</dbReference>
<dbReference type="EMBL" id="QWLB01000035">
    <property type="protein sequence ID" value="RIH91675.1"/>
    <property type="molecule type" value="Genomic_DNA"/>
</dbReference>
<dbReference type="InterPro" id="IPR036291">
    <property type="entry name" value="NAD(P)-bd_dom_sf"/>
</dbReference>
<dbReference type="GO" id="GO:0009423">
    <property type="term" value="P:chorismate biosynthetic process"/>
    <property type="evidence" value="ECO:0007669"/>
    <property type="project" value="UniProtKB-UniRule"/>
</dbReference>
<dbReference type="NCBIfam" id="TIGR00507">
    <property type="entry name" value="aroE"/>
    <property type="match status" value="1"/>
</dbReference>
<dbReference type="InterPro" id="IPR022893">
    <property type="entry name" value="Shikimate_DH_fam"/>
</dbReference>
<dbReference type="RefSeq" id="WP_119357877.1">
    <property type="nucleotide sequence ID" value="NZ_BJXM01000003.1"/>
</dbReference>
<dbReference type="GO" id="GO:0004764">
    <property type="term" value="F:shikimate 3-dehydrogenase (NADP+) activity"/>
    <property type="evidence" value="ECO:0007669"/>
    <property type="project" value="UniProtKB-UniRule"/>
</dbReference>
<dbReference type="Gene3D" id="3.40.50.720">
    <property type="entry name" value="NAD(P)-binding Rossmann-like Domain"/>
    <property type="match status" value="1"/>
</dbReference>
<dbReference type="PANTHER" id="PTHR21089:SF1">
    <property type="entry name" value="BIFUNCTIONAL 3-DEHYDROQUINATE DEHYDRATASE_SHIKIMATE DEHYDROGENASE, CHLOROPLASTIC"/>
    <property type="match status" value="1"/>
</dbReference>
<evidence type="ECO:0000259" key="9">
    <source>
        <dbReference type="Pfam" id="PF01488"/>
    </source>
</evidence>
<feature type="binding site" evidence="8">
    <location>
        <position position="239"/>
    </location>
    <ligand>
        <name>shikimate</name>
        <dbReference type="ChEBI" id="CHEBI:36208"/>
    </ligand>
</feature>
<dbReference type="SUPFAM" id="SSF51735">
    <property type="entry name" value="NAD(P)-binding Rossmann-fold domains"/>
    <property type="match status" value="1"/>
</dbReference>
<comment type="pathway">
    <text evidence="1 8">Metabolic intermediate biosynthesis; chorismate biosynthesis; chorismate from D-erythrose 4-phosphate and phosphoenolpyruvate: step 4/7.</text>
</comment>
<keyword evidence="13" id="KW-1185">Reference proteome</keyword>
<comment type="similarity">
    <text evidence="8">Belongs to the shikimate dehydrogenase family.</text>
</comment>
<evidence type="ECO:0000256" key="7">
    <source>
        <dbReference type="ARBA" id="ARBA00049442"/>
    </source>
</evidence>
<dbReference type="NCBIfam" id="NF001319">
    <property type="entry name" value="PRK00258.3-3"/>
    <property type="match status" value="1"/>
</dbReference>
<dbReference type="CDD" id="cd01065">
    <property type="entry name" value="NAD_bind_Shikimate_DH"/>
    <property type="match status" value="1"/>
</dbReference>
<organism evidence="12 13">
    <name type="scientific">Meiothermus granaticius NBRC 107808</name>
    <dbReference type="NCBI Taxonomy" id="1227551"/>
    <lineage>
        <taxon>Bacteria</taxon>
        <taxon>Thermotogati</taxon>
        <taxon>Deinococcota</taxon>
        <taxon>Deinococci</taxon>
        <taxon>Thermales</taxon>
        <taxon>Thermaceae</taxon>
        <taxon>Meiothermus</taxon>
    </lineage>
</organism>
<evidence type="ECO:0000256" key="4">
    <source>
        <dbReference type="ARBA" id="ARBA00022857"/>
    </source>
</evidence>
<name>A0A399F7H0_9DEIN</name>
<dbReference type="OrthoDB" id="9792692at2"/>
<dbReference type="Pfam" id="PF08501">
    <property type="entry name" value="Shikimate_dh_N"/>
    <property type="match status" value="1"/>
</dbReference>
<protein>
    <recommendedName>
        <fullName evidence="2 8">Shikimate dehydrogenase (NADP(+))</fullName>
        <shortName evidence="8">SDH</shortName>
        <ecNumber evidence="2 8">1.1.1.25</ecNumber>
    </recommendedName>
</protein>
<comment type="function">
    <text evidence="8">Involved in the biosynthesis of the chorismate, which leads to the biosynthesis of aromatic amino acids. Catalyzes the reversible NADPH linked reduction of 3-dehydroshikimate (DHSA) to yield shikimate (SA).</text>
</comment>
<dbReference type="UniPathway" id="UPA00053">
    <property type="reaction ID" value="UER00087"/>
</dbReference>
<evidence type="ECO:0000313" key="12">
    <source>
        <dbReference type="EMBL" id="RIH91675.1"/>
    </source>
</evidence>
<evidence type="ECO:0000256" key="6">
    <source>
        <dbReference type="ARBA" id="ARBA00023141"/>
    </source>
</evidence>
<evidence type="ECO:0000256" key="1">
    <source>
        <dbReference type="ARBA" id="ARBA00004871"/>
    </source>
</evidence>
<dbReference type="Proteomes" id="UP000266178">
    <property type="component" value="Unassembled WGS sequence"/>
</dbReference>
<dbReference type="SUPFAM" id="SSF53223">
    <property type="entry name" value="Aminoacid dehydrogenase-like, N-terminal domain"/>
    <property type="match status" value="1"/>
</dbReference>
<feature type="binding site" evidence="8">
    <location>
        <position position="99"/>
    </location>
    <ligand>
        <name>shikimate</name>
        <dbReference type="ChEBI" id="CHEBI:36208"/>
    </ligand>
</feature>
<evidence type="ECO:0000259" key="10">
    <source>
        <dbReference type="Pfam" id="PF08501"/>
    </source>
</evidence>
<feature type="binding site" evidence="8">
    <location>
        <begin position="146"/>
        <end position="151"/>
    </location>
    <ligand>
        <name>NADP(+)</name>
        <dbReference type="ChEBI" id="CHEBI:58349"/>
    </ligand>
</feature>
<dbReference type="EC" id="1.1.1.25" evidence="2 8"/>
<feature type="binding site" evidence="8">
    <location>
        <position position="59"/>
    </location>
    <ligand>
        <name>shikimate</name>
        <dbReference type="ChEBI" id="CHEBI:36208"/>
    </ligand>
</feature>
<dbReference type="Pfam" id="PF01488">
    <property type="entry name" value="Shikimate_DH"/>
    <property type="match status" value="1"/>
</dbReference>
<feature type="binding site" evidence="8">
    <location>
        <position position="232"/>
    </location>
    <ligand>
        <name>NADP(+)</name>
        <dbReference type="ChEBI" id="CHEBI:58349"/>
    </ligand>
</feature>
<evidence type="ECO:0000256" key="2">
    <source>
        <dbReference type="ARBA" id="ARBA00012962"/>
    </source>
</evidence>
<feature type="active site" description="Proton acceptor" evidence="8">
    <location>
        <position position="63"/>
    </location>
</feature>
<feature type="domain" description="Shikimate dehydrogenase substrate binding N-terminal" evidence="10">
    <location>
        <begin position="5"/>
        <end position="86"/>
    </location>
</feature>
<evidence type="ECO:0000259" key="11">
    <source>
        <dbReference type="Pfam" id="PF18317"/>
    </source>
</evidence>
<feature type="binding site" evidence="8">
    <location>
        <position position="75"/>
    </location>
    <ligand>
        <name>NADP(+)</name>
        <dbReference type="ChEBI" id="CHEBI:58349"/>
    </ligand>
</feature>
<feature type="domain" description="Quinate/shikimate 5-dehydrogenase/glutamyl-tRNA reductase" evidence="9">
    <location>
        <begin position="113"/>
        <end position="184"/>
    </location>
</feature>
<comment type="subunit">
    <text evidence="8">Homodimer.</text>
</comment>
<dbReference type="HAMAP" id="MF_00222">
    <property type="entry name" value="Shikimate_DH_AroE"/>
    <property type="match status" value="1"/>
</dbReference>
<feature type="binding site" evidence="8">
    <location>
        <position position="84"/>
    </location>
    <ligand>
        <name>shikimate</name>
        <dbReference type="ChEBI" id="CHEBI:36208"/>
    </ligand>
</feature>
<keyword evidence="4 8" id="KW-0521">NADP</keyword>
<dbReference type="GO" id="GO:0009073">
    <property type="term" value="P:aromatic amino acid family biosynthetic process"/>
    <property type="evidence" value="ECO:0007669"/>
    <property type="project" value="UniProtKB-KW"/>
</dbReference>